<evidence type="ECO:0000256" key="1">
    <source>
        <dbReference type="PIRSR" id="PIRSR613078-2"/>
    </source>
</evidence>
<proteinExistence type="predicted"/>
<dbReference type="Gene3D" id="3.40.50.1240">
    <property type="entry name" value="Phosphoglycerate mutase-like"/>
    <property type="match status" value="1"/>
</dbReference>
<dbReference type="RefSeq" id="WP_134083480.1">
    <property type="nucleotide sequence ID" value="NZ_SOQX01000004.1"/>
</dbReference>
<evidence type="ECO:0000313" key="2">
    <source>
        <dbReference type="EMBL" id="TDY00968.1"/>
    </source>
</evidence>
<dbReference type="InterPro" id="IPR013078">
    <property type="entry name" value="His_Pase_superF_clade-1"/>
</dbReference>
<feature type="binding site" evidence="1">
    <location>
        <begin position="7"/>
        <end position="14"/>
    </location>
    <ligand>
        <name>substrate</name>
    </ligand>
</feature>
<organism evidence="2 3">
    <name type="scientific">Thiohalophilus thiocyanatoxydans</name>
    <dbReference type="NCBI Taxonomy" id="381308"/>
    <lineage>
        <taxon>Bacteria</taxon>
        <taxon>Pseudomonadati</taxon>
        <taxon>Pseudomonadota</taxon>
        <taxon>Gammaproteobacteria</taxon>
        <taxon>Thiohalomonadales</taxon>
        <taxon>Thiohalophilaceae</taxon>
        <taxon>Thiohalophilus</taxon>
    </lineage>
</organism>
<dbReference type="Proteomes" id="UP000294914">
    <property type="component" value="Unassembled WGS sequence"/>
</dbReference>
<protein>
    <submittedName>
        <fullName evidence="2">Alpha-ribazole phosphatase/probable phosphoglycerate mutase</fullName>
    </submittedName>
</protein>
<dbReference type="InterPro" id="IPR050275">
    <property type="entry name" value="PGM_Phosphatase"/>
</dbReference>
<dbReference type="GO" id="GO:0016791">
    <property type="term" value="F:phosphatase activity"/>
    <property type="evidence" value="ECO:0007669"/>
    <property type="project" value="TreeGrafter"/>
</dbReference>
<keyword evidence="3" id="KW-1185">Reference proteome</keyword>
<dbReference type="PIRSF" id="PIRSF000709">
    <property type="entry name" value="6PFK_2-Ptase"/>
    <property type="match status" value="1"/>
</dbReference>
<dbReference type="AlphaFoldDB" id="A0A4R8IKS0"/>
<dbReference type="EMBL" id="SOQX01000004">
    <property type="protein sequence ID" value="TDY00968.1"/>
    <property type="molecule type" value="Genomic_DNA"/>
</dbReference>
<comment type="caution">
    <text evidence="2">The sequence shown here is derived from an EMBL/GenBank/DDBJ whole genome shotgun (WGS) entry which is preliminary data.</text>
</comment>
<dbReference type="SMART" id="SM00855">
    <property type="entry name" value="PGAM"/>
    <property type="match status" value="1"/>
</dbReference>
<evidence type="ECO:0000313" key="3">
    <source>
        <dbReference type="Proteomes" id="UP000294914"/>
    </source>
</evidence>
<sequence length="176" mass="19981">MPLYAMRHGRTNFNDQGLCNDDPGRDVHLTDTGIAQIEAAAEELRDKPLQRIITSELPRTRQSADIVNRHHQVPVSAHPDLNDIRSGFDGRPVADYFAAIGADPLHTRPPGGESLLEHKQRIARFVDWLRQQPERSILLVVHEETLRALSALLNDLDDQQMTQLHFANAQIVEFDW</sequence>
<gene>
    <name evidence="2" type="ORF">EDC23_1714</name>
</gene>
<dbReference type="InterPro" id="IPR029033">
    <property type="entry name" value="His_PPase_superfam"/>
</dbReference>
<dbReference type="SUPFAM" id="SSF53254">
    <property type="entry name" value="Phosphoglycerate mutase-like"/>
    <property type="match status" value="1"/>
</dbReference>
<dbReference type="PANTHER" id="PTHR48100:SF1">
    <property type="entry name" value="HISTIDINE PHOSPHATASE FAMILY PROTEIN-RELATED"/>
    <property type="match status" value="1"/>
</dbReference>
<dbReference type="GO" id="GO:0005737">
    <property type="term" value="C:cytoplasm"/>
    <property type="evidence" value="ECO:0007669"/>
    <property type="project" value="TreeGrafter"/>
</dbReference>
<name>A0A4R8IKS0_9GAMM</name>
<reference evidence="2 3" key="1">
    <citation type="submission" date="2019-03" db="EMBL/GenBank/DDBJ databases">
        <title>Genomic Encyclopedia of Type Strains, Phase IV (KMG-IV): sequencing the most valuable type-strain genomes for metagenomic binning, comparative biology and taxonomic classification.</title>
        <authorList>
            <person name="Goeker M."/>
        </authorList>
    </citation>
    <scope>NUCLEOTIDE SEQUENCE [LARGE SCALE GENOMIC DNA]</scope>
    <source>
        <strain evidence="2 3">DSM 16326</strain>
    </source>
</reference>
<dbReference type="OrthoDB" id="9783269at2"/>
<dbReference type="PANTHER" id="PTHR48100">
    <property type="entry name" value="BROAD-SPECIFICITY PHOSPHATASE YOR283W-RELATED"/>
    <property type="match status" value="1"/>
</dbReference>
<dbReference type="CDD" id="cd07040">
    <property type="entry name" value="HP"/>
    <property type="match status" value="1"/>
</dbReference>
<feature type="binding site" evidence="1">
    <location>
        <position position="59"/>
    </location>
    <ligand>
        <name>substrate</name>
    </ligand>
</feature>
<accession>A0A4R8IKS0</accession>
<dbReference type="Pfam" id="PF00300">
    <property type="entry name" value="His_Phos_1"/>
    <property type="match status" value="1"/>
</dbReference>